<dbReference type="GO" id="GO:0016020">
    <property type="term" value="C:membrane"/>
    <property type="evidence" value="ECO:0007669"/>
    <property type="project" value="UniProtKB-SubCell"/>
</dbReference>
<evidence type="ECO:0000256" key="5">
    <source>
        <dbReference type="SAM" id="MobiDB-lite"/>
    </source>
</evidence>
<dbReference type="SUPFAM" id="SSF103511">
    <property type="entry name" value="Chlorophyll a-b binding protein"/>
    <property type="match status" value="1"/>
</dbReference>
<evidence type="ECO:0000313" key="6">
    <source>
        <dbReference type="EMBL" id="ABD58894.1"/>
    </source>
</evidence>
<comment type="subcellular location">
    <subcellularLocation>
        <location evidence="1">Membrane</location>
        <topology evidence="1">Multi-pass membrane protein</topology>
    </subcellularLocation>
</comment>
<feature type="non-terminal residue" evidence="6">
    <location>
        <position position="1"/>
    </location>
</feature>
<dbReference type="AlphaFoldDB" id="A3QQP1"/>
<evidence type="ECO:0000256" key="1">
    <source>
        <dbReference type="ARBA" id="ARBA00004141"/>
    </source>
</evidence>
<reference evidence="6" key="1">
    <citation type="submission" date="2006-02" db="EMBL/GenBank/DDBJ databases">
        <title>Evolutionary rates in the green alga Mesostigma viride.</title>
        <authorList>
            <person name="Borza T."/>
            <person name="Lee R.W."/>
        </authorList>
    </citation>
    <scope>NUCLEOTIDE SEQUENCE</scope>
    <source>
        <strain evidence="6">CCMP2046</strain>
    </source>
</reference>
<evidence type="ECO:0000256" key="3">
    <source>
        <dbReference type="ARBA" id="ARBA00022989"/>
    </source>
</evidence>
<feature type="region of interest" description="Disordered" evidence="5">
    <location>
        <begin position="74"/>
        <end position="118"/>
    </location>
</feature>
<protein>
    <submittedName>
        <fullName evidence="6">Chloroplast Lhc-like protein 1</fullName>
    </submittedName>
</protein>
<organism evidence="6">
    <name type="scientific">Mesostigma viride</name>
    <name type="common">Green alga</name>
    <dbReference type="NCBI Taxonomy" id="41882"/>
    <lineage>
        <taxon>Eukaryota</taxon>
        <taxon>Viridiplantae</taxon>
        <taxon>Streptophyta</taxon>
        <taxon>Mesostigmatophyceae</taxon>
        <taxon>Mesostigmatales</taxon>
        <taxon>Mesostigmataceae</taxon>
        <taxon>Mesostigma</taxon>
    </lineage>
</organism>
<dbReference type="PANTHER" id="PTHR14154">
    <property type="entry name" value="UPF0041 BRAIN PROTEIN 44-RELATED"/>
    <property type="match status" value="1"/>
</dbReference>
<keyword evidence="4" id="KW-0472">Membrane</keyword>
<evidence type="ECO:0000256" key="2">
    <source>
        <dbReference type="ARBA" id="ARBA00022692"/>
    </source>
</evidence>
<dbReference type="EMBL" id="DQ394288">
    <property type="protein sequence ID" value="ABD58894.1"/>
    <property type="molecule type" value="mRNA"/>
</dbReference>
<accession>A3QQP1</accession>
<keyword evidence="2" id="KW-0812">Transmembrane</keyword>
<name>A3QQP1_MESVI</name>
<keyword evidence="3" id="KW-1133">Transmembrane helix</keyword>
<evidence type="ECO:0000256" key="4">
    <source>
        <dbReference type="ARBA" id="ARBA00023136"/>
    </source>
</evidence>
<proteinExistence type="evidence at transcript level"/>
<sequence>AVAVHQTLAASSIRLGKPVFQPRATSVRSRPVIHGSARFRRSGVVATASVEAGPSANADGDYVVPEVAALEDAGDTQGVEAKGSSRKAGPLARGGTAKGTEALGKDPGAAARQGSLAASSGRFEDPRWIKAAGTWDFEKFKLDNGETDWDSVIDAEVRRRKLLEDAPIASTNEEPVKFELSTVPLWVWVRRFHLPQAEMINGRAAMIGFAWAMLWEKVSGQSLVSQFDSFGGKFFLILTLIGIMLVRKQEDLKELQNLTKELNYYDKQWEATWEGKEKPE</sequence>